<gene>
    <name evidence="2" type="primary">prmC_2</name>
    <name evidence="2" type="ORF">C1Y40_01603</name>
</gene>
<evidence type="ECO:0000313" key="2">
    <source>
        <dbReference type="EMBL" id="PQM48179.1"/>
    </source>
</evidence>
<dbReference type="InterPro" id="IPR041698">
    <property type="entry name" value="Methyltransf_25"/>
</dbReference>
<reference evidence="2 3" key="1">
    <citation type="journal article" date="2017" name="Int. J. Syst. Evol. Microbiol.">
        <title>Mycobacterium talmoniae sp. nov., a slowly growing mycobacterium isolated from human respiratory samples.</title>
        <authorList>
            <person name="Davidson R.M."/>
            <person name="DeGroote M.A."/>
            <person name="Marola J.L."/>
            <person name="Buss S."/>
            <person name="Jones V."/>
            <person name="McNeil M.R."/>
            <person name="Freifeld A.G."/>
            <person name="Elaine Epperson L."/>
            <person name="Hasan N.A."/>
            <person name="Jackson M."/>
            <person name="Iwen P.C."/>
            <person name="Salfinger M."/>
            <person name="Strong M."/>
        </authorList>
    </citation>
    <scope>NUCLEOTIDE SEQUENCE [LARGE SCALE GENOMIC DNA]</scope>
    <source>
        <strain evidence="2 3">ATCC BAA-2683</strain>
    </source>
</reference>
<dbReference type="InterPro" id="IPR029063">
    <property type="entry name" value="SAM-dependent_MTases_sf"/>
</dbReference>
<dbReference type="CDD" id="cd02440">
    <property type="entry name" value="AdoMet_MTases"/>
    <property type="match status" value="1"/>
</dbReference>
<keyword evidence="2" id="KW-0808">Transferase</keyword>
<keyword evidence="2" id="KW-0489">Methyltransferase</keyword>
<dbReference type="Gene3D" id="3.40.50.150">
    <property type="entry name" value="Vaccinia Virus protein VP39"/>
    <property type="match status" value="1"/>
</dbReference>
<dbReference type="Pfam" id="PF13649">
    <property type="entry name" value="Methyltransf_25"/>
    <property type="match status" value="1"/>
</dbReference>
<dbReference type="GO" id="GO:0032259">
    <property type="term" value="P:methylation"/>
    <property type="evidence" value="ECO:0007669"/>
    <property type="project" value="UniProtKB-KW"/>
</dbReference>
<evidence type="ECO:0000313" key="3">
    <source>
        <dbReference type="Proteomes" id="UP000238296"/>
    </source>
</evidence>
<comment type="caution">
    <text evidence="2">The sequence shown here is derived from an EMBL/GenBank/DDBJ whole genome shotgun (WGS) entry which is preliminary data.</text>
</comment>
<proteinExistence type="predicted"/>
<protein>
    <submittedName>
        <fullName evidence="2">Release factor glutamine methyltransferase</fullName>
        <ecNumber evidence="2">2.1.1.297</ecNumber>
    </submittedName>
</protein>
<dbReference type="AlphaFoldDB" id="A0A2S8BNJ7"/>
<accession>A0A2S8BNJ7</accession>
<sequence>MMNDMAGETFDIDRMPRGGPDASWLDRLLETDRPEYLDRDDVDDLKRRVVRSLDRGGRILGHHEMFARLALAEVADVPDPNILELGSGHGGVARALVKLHPTAQVTATDIEPTSVAAIAAGDLGSHPRVTVREMDATAIDAPDGGYDLAVFAQSFHHLPPRQAVRVFAEAPGSPTNC</sequence>
<dbReference type="EC" id="2.1.1.297" evidence="2"/>
<dbReference type="EMBL" id="PPEA01000227">
    <property type="protein sequence ID" value="PQM48179.1"/>
    <property type="molecule type" value="Genomic_DNA"/>
</dbReference>
<dbReference type="GO" id="GO:0102559">
    <property type="term" value="F:peptide chain release factor N(5)-glutamine methyltransferase activity"/>
    <property type="evidence" value="ECO:0007669"/>
    <property type="project" value="UniProtKB-EC"/>
</dbReference>
<organism evidence="2 3">
    <name type="scientific">Mycobacterium talmoniae</name>
    <dbReference type="NCBI Taxonomy" id="1858794"/>
    <lineage>
        <taxon>Bacteria</taxon>
        <taxon>Bacillati</taxon>
        <taxon>Actinomycetota</taxon>
        <taxon>Actinomycetes</taxon>
        <taxon>Mycobacteriales</taxon>
        <taxon>Mycobacteriaceae</taxon>
        <taxon>Mycobacterium</taxon>
    </lineage>
</organism>
<dbReference type="Proteomes" id="UP000238296">
    <property type="component" value="Unassembled WGS sequence"/>
</dbReference>
<dbReference type="SUPFAM" id="SSF53335">
    <property type="entry name" value="S-adenosyl-L-methionine-dependent methyltransferases"/>
    <property type="match status" value="1"/>
</dbReference>
<evidence type="ECO:0000259" key="1">
    <source>
        <dbReference type="Pfam" id="PF13649"/>
    </source>
</evidence>
<feature type="domain" description="Methyltransferase" evidence="1">
    <location>
        <begin position="82"/>
        <end position="170"/>
    </location>
</feature>
<name>A0A2S8BNJ7_9MYCO</name>